<feature type="domain" description="HORMA" evidence="6">
    <location>
        <begin position="22"/>
        <end position="243"/>
    </location>
</feature>
<evidence type="ECO:0000256" key="1">
    <source>
        <dbReference type="ARBA" id="ARBA00004123"/>
    </source>
</evidence>
<keyword evidence="4" id="KW-0539">Nucleus</keyword>
<gene>
    <name evidence="7" type="ORF">LANO_0B06392G</name>
</gene>
<protein>
    <submittedName>
        <fullName evidence="7">LANO_0B06392g1_1</fullName>
    </submittedName>
</protein>
<dbReference type="InterPro" id="IPR051294">
    <property type="entry name" value="HORMA_MeioticProgression"/>
</dbReference>
<keyword evidence="8" id="KW-1185">Reference proteome</keyword>
<dbReference type="GO" id="GO:0005634">
    <property type="term" value="C:nucleus"/>
    <property type="evidence" value="ECO:0007669"/>
    <property type="project" value="UniProtKB-SubCell"/>
</dbReference>
<dbReference type="InterPro" id="IPR003511">
    <property type="entry name" value="HORMA_dom"/>
</dbReference>
<proteinExistence type="predicted"/>
<accession>A0A1G4IZB5</accession>
<dbReference type="PANTHER" id="PTHR48225:SF7">
    <property type="entry name" value="MEIOSIS-SPECIFIC PROTEIN HOP1"/>
    <property type="match status" value="1"/>
</dbReference>
<sequence>MSTTQQTKPKTVTNTTTGITCEQSQKLVQTMLTMSFGCLSFLRGLFPDDNFVDQRFVPEKVSKDYNKDTNGAQSNSIKIKTLVRGKSPEADLFLDWLEKGVFQSIKLKYLKALSLGVFTNENTPTDLLEDYVFGFNYNNQGEVSISVNGEKEAVSLLDSRKDVQQLMRRFIIITQSLEPLPEKRYLSMRLLFNDSAPPEYQPLLFKDVSHDRPATVKVPESTDLETYSVGSLDTKFHNVALKVLSVVETTDIKEGPTRDIDPFSLIDGSEKSSETIITQETQETQKNVTSQTTNYLQNILSSPTNSFTQTQHLEKSSAYDCQCLTPCPPSTSKVINCSGCRRRLHKICYGNHSHSNLSRCVSCLTNDTDIDYSSTSFQVLMMLRRIFRFMIKKPEVPTKLSGLYEILVGPQADSKTVDNINLALTIMFTDGTIVLEKERRTQSNRSQFLRSSNYIDIDHSGVIVKGFGELSVNTRAVWTFVLNSFNAQIGYTSVTFETRQALEDALMQVEKSISKVFEVEPNSPSETVIEKSPGSSLNFYSLCIDEDTSNTLELGKRKHPNLRDYLDDDNDSHLEDTLKVQSLKPKKIRKISASKKTLRSNW</sequence>
<evidence type="ECO:0000256" key="5">
    <source>
        <dbReference type="ARBA" id="ARBA00023254"/>
    </source>
</evidence>
<dbReference type="PANTHER" id="PTHR48225">
    <property type="entry name" value="HORMA DOMAIN-CONTAINING PROTEIN 1"/>
    <property type="match status" value="1"/>
</dbReference>
<dbReference type="GO" id="GO:0051598">
    <property type="term" value="P:meiotic recombination checkpoint signaling"/>
    <property type="evidence" value="ECO:0007669"/>
    <property type="project" value="TreeGrafter"/>
</dbReference>
<evidence type="ECO:0000256" key="4">
    <source>
        <dbReference type="ARBA" id="ARBA00023242"/>
    </source>
</evidence>
<dbReference type="SUPFAM" id="SSF56019">
    <property type="entry name" value="The spindle assembly checkpoint protein mad2"/>
    <property type="match status" value="1"/>
</dbReference>
<dbReference type="AlphaFoldDB" id="A0A1G4IZB5"/>
<dbReference type="GO" id="GO:0007130">
    <property type="term" value="P:synaptonemal complex assembly"/>
    <property type="evidence" value="ECO:0007669"/>
    <property type="project" value="TreeGrafter"/>
</dbReference>
<dbReference type="Gene3D" id="3.30.900.10">
    <property type="entry name" value="HORMA domain"/>
    <property type="match status" value="1"/>
</dbReference>
<evidence type="ECO:0000256" key="2">
    <source>
        <dbReference type="ARBA" id="ARBA00004286"/>
    </source>
</evidence>
<evidence type="ECO:0000256" key="3">
    <source>
        <dbReference type="ARBA" id="ARBA00022454"/>
    </source>
</evidence>
<dbReference type="InterPro" id="IPR036570">
    <property type="entry name" value="HORMA_dom_sf"/>
</dbReference>
<dbReference type="PROSITE" id="PS50815">
    <property type="entry name" value="HORMA"/>
    <property type="match status" value="1"/>
</dbReference>
<evidence type="ECO:0000313" key="7">
    <source>
        <dbReference type="EMBL" id="SCU82479.1"/>
    </source>
</evidence>
<evidence type="ECO:0000259" key="6">
    <source>
        <dbReference type="PROSITE" id="PS50815"/>
    </source>
</evidence>
<keyword evidence="5" id="KW-0469">Meiosis</keyword>
<dbReference type="GO" id="GO:0005694">
    <property type="term" value="C:chromosome"/>
    <property type="evidence" value="ECO:0007669"/>
    <property type="project" value="UniProtKB-SubCell"/>
</dbReference>
<dbReference type="Pfam" id="PF02301">
    <property type="entry name" value="HORMA"/>
    <property type="match status" value="1"/>
</dbReference>
<organism evidence="7 8">
    <name type="scientific">Lachancea nothofagi CBS 11611</name>
    <dbReference type="NCBI Taxonomy" id="1266666"/>
    <lineage>
        <taxon>Eukaryota</taxon>
        <taxon>Fungi</taxon>
        <taxon>Dikarya</taxon>
        <taxon>Ascomycota</taxon>
        <taxon>Saccharomycotina</taxon>
        <taxon>Saccharomycetes</taxon>
        <taxon>Saccharomycetales</taxon>
        <taxon>Saccharomycetaceae</taxon>
        <taxon>Lachancea</taxon>
    </lineage>
</organism>
<keyword evidence="3" id="KW-0158">Chromosome</keyword>
<dbReference type="EMBL" id="LT598450">
    <property type="protein sequence ID" value="SCU82479.1"/>
    <property type="molecule type" value="Genomic_DNA"/>
</dbReference>
<evidence type="ECO:0000313" key="8">
    <source>
        <dbReference type="Proteomes" id="UP000189911"/>
    </source>
</evidence>
<name>A0A1G4IZB5_9SACH</name>
<reference evidence="8" key="1">
    <citation type="submission" date="2016-03" db="EMBL/GenBank/DDBJ databases">
        <authorList>
            <person name="Devillers Hugo."/>
        </authorList>
    </citation>
    <scope>NUCLEOTIDE SEQUENCE [LARGE SCALE GENOMIC DNA]</scope>
</reference>
<comment type="subcellular location">
    <subcellularLocation>
        <location evidence="2">Chromosome</location>
    </subcellularLocation>
    <subcellularLocation>
        <location evidence="1">Nucleus</location>
    </subcellularLocation>
</comment>
<dbReference type="Proteomes" id="UP000189911">
    <property type="component" value="Chromosome B"/>
</dbReference>
<dbReference type="OrthoDB" id="1928087at2759"/>